<gene>
    <name evidence="1" type="ORF">F0562_003557</name>
</gene>
<dbReference type="AlphaFoldDB" id="A0A5J5BVG9"/>
<evidence type="ECO:0000313" key="1">
    <source>
        <dbReference type="EMBL" id="KAA8547113.1"/>
    </source>
</evidence>
<proteinExistence type="predicted"/>
<protein>
    <submittedName>
        <fullName evidence="1">Uncharacterized protein</fullName>
    </submittedName>
</protein>
<dbReference type="OrthoDB" id="10589533at2759"/>
<dbReference type="Proteomes" id="UP000325577">
    <property type="component" value="Linkage Group LG1"/>
</dbReference>
<organism evidence="1 2">
    <name type="scientific">Nyssa sinensis</name>
    <dbReference type="NCBI Taxonomy" id="561372"/>
    <lineage>
        <taxon>Eukaryota</taxon>
        <taxon>Viridiplantae</taxon>
        <taxon>Streptophyta</taxon>
        <taxon>Embryophyta</taxon>
        <taxon>Tracheophyta</taxon>
        <taxon>Spermatophyta</taxon>
        <taxon>Magnoliopsida</taxon>
        <taxon>eudicotyledons</taxon>
        <taxon>Gunneridae</taxon>
        <taxon>Pentapetalae</taxon>
        <taxon>asterids</taxon>
        <taxon>Cornales</taxon>
        <taxon>Nyssaceae</taxon>
        <taxon>Nyssa</taxon>
    </lineage>
</organism>
<sequence>MEGGFGLSSILNVDMISPQPTFSLLIITVLGDIQFVPKDACIVDLRIGLPNEVPGCFGVLISIRAERPNDPVFNRELVGGALEERGEARAGVDEGGFSPVLEVLIWVFELDGKRPAHINKHSNIRVMDLWR</sequence>
<keyword evidence="2" id="KW-1185">Reference proteome</keyword>
<evidence type="ECO:0000313" key="2">
    <source>
        <dbReference type="Proteomes" id="UP000325577"/>
    </source>
</evidence>
<reference evidence="1 2" key="1">
    <citation type="submission" date="2019-09" db="EMBL/GenBank/DDBJ databases">
        <title>A chromosome-level genome assembly of the Chinese tupelo Nyssa sinensis.</title>
        <authorList>
            <person name="Yang X."/>
            <person name="Kang M."/>
            <person name="Yang Y."/>
            <person name="Xiong H."/>
            <person name="Wang M."/>
            <person name="Zhang Z."/>
            <person name="Wang Z."/>
            <person name="Wu H."/>
            <person name="Ma T."/>
            <person name="Liu J."/>
            <person name="Xi Z."/>
        </authorList>
    </citation>
    <scope>NUCLEOTIDE SEQUENCE [LARGE SCALE GENOMIC DNA]</scope>
    <source>
        <strain evidence="1">J267</strain>
        <tissue evidence="1">Leaf</tissue>
    </source>
</reference>
<name>A0A5J5BVG9_9ASTE</name>
<dbReference type="EMBL" id="CM018032">
    <property type="protein sequence ID" value="KAA8547113.1"/>
    <property type="molecule type" value="Genomic_DNA"/>
</dbReference>
<accession>A0A5J5BVG9</accession>